<dbReference type="EMBL" id="JAAPAO010001523">
    <property type="protein sequence ID" value="KAF4649482.1"/>
    <property type="molecule type" value="Genomic_DNA"/>
</dbReference>
<dbReference type="AlphaFoldDB" id="A0A7J6KRL2"/>
<keyword evidence="3" id="KW-1185">Reference proteome</keyword>
<sequence>EAQHASSSDLMTVSDSEVRSNACVSGLPRANPSRVNVVGKSGVTSSFCSREPRSADSSSTEIANQHASGHSAAVPSVESGLQGTTIRAGRLGGPRPKGRARMKKRLLQRFQNICHENNADVDATELDVLRALTPAASCEVLERWVSLIEKGVQRHPPYGLFVREQGRKAAASAARAINRGSWFTERGRMCQSSLT</sequence>
<evidence type="ECO:0000256" key="1">
    <source>
        <dbReference type="SAM" id="MobiDB-lite"/>
    </source>
</evidence>
<feature type="compositionally biased region" description="Polar residues" evidence="1">
    <location>
        <begin position="55"/>
        <end position="68"/>
    </location>
</feature>
<feature type="region of interest" description="Disordered" evidence="1">
    <location>
        <begin position="43"/>
        <end position="98"/>
    </location>
</feature>
<name>A0A7J6KRL2_PERCH</name>
<proteinExistence type="predicted"/>
<comment type="caution">
    <text evidence="2">The sequence shown here is derived from an EMBL/GenBank/DDBJ whole genome shotgun (WGS) entry which is preliminary data.</text>
</comment>
<organism evidence="2 3">
    <name type="scientific">Perkinsus chesapeaki</name>
    <name type="common">Clam parasite</name>
    <name type="synonym">Perkinsus andrewsi</name>
    <dbReference type="NCBI Taxonomy" id="330153"/>
    <lineage>
        <taxon>Eukaryota</taxon>
        <taxon>Sar</taxon>
        <taxon>Alveolata</taxon>
        <taxon>Perkinsozoa</taxon>
        <taxon>Perkinsea</taxon>
        <taxon>Perkinsida</taxon>
        <taxon>Perkinsidae</taxon>
        <taxon>Perkinsus</taxon>
    </lineage>
</organism>
<gene>
    <name evidence="2" type="ORF">FOL47_002052</name>
</gene>
<accession>A0A7J6KRL2</accession>
<dbReference type="Proteomes" id="UP000591131">
    <property type="component" value="Unassembled WGS sequence"/>
</dbReference>
<feature type="non-terminal residue" evidence="2">
    <location>
        <position position="195"/>
    </location>
</feature>
<protein>
    <submittedName>
        <fullName evidence="2">Uncharacterized protein</fullName>
    </submittedName>
</protein>
<evidence type="ECO:0000313" key="2">
    <source>
        <dbReference type="EMBL" id="KAF4649482.1"/>
    </source>
</evidence>
<evidence type="ECO:0000313" key="3">
    <source>
        <dbReference type="Proteomes" id="UP000591131"/>
    </source>
</evidence>
<dbReference type="OrthoDB" id="10606840at2759"/>
<reference evidence="2 3" key="1">
    <citation type="submission" date="2020-04" db="EMBL/GenBank/DDBJ databases">
        <title>Perkinsus chesapeaki whole genome sequence.</title>
        <authorList>
            <person name="Bogema D.R."/>
        </authorList>
    </citation>
    <scope>NUCLEOTIDE SEQUENCE [LARGE SCALE GENOMIC DNA]</scope>
    <source>
        <strain evidence="2">ATCC PRA-425</strain>
    </source>
</reference>